<dbReference type="GO" id="GO:0050660">
    <property type="term" value="F:flavin adenine dinucleotide binding"/>
    <property type="evidence" value="ECO:0007669"/>
    <property type="project" value="InterPro"/>
</dbReference>
<dbReference type="Gene3D" id="3.40.50.620">
    <property type="entry name" value="HUPs"/>
    <property type="match status" value="1"/>
</dbReference>
<dbReference type="InterPro" id="IPR033947">
    <property type="entry name" value="ETF_alpha_N"/>
</dbReference>
<keyword evidence="5" id="KW-1185">Reference proteome</keyword>
<dbReference type="GO" id="GO:0009055">
    <property type="term" value="F:electron transfer activity"/>
    <property type="evidence" value="ECO:0007669"/>
    <property type="project" value="InterPro"/>
</dbReference>
<evidence type="ECO:0000256" key="2">
    <source>
        <dbReference type="ARBA" id="ARBA00022982"/>
    </source>
</evidence>
<comment type="similarity">
    <text evidence="1">Belongs to the ETF alpha-subunit/FixB family.</text>
</comment>
<protein>
    <recommendedName>
        <fullName evidence="3">Electron transfer flavoprotein alpha/beta-subunit N-terminal domain-containing protein</fullName>
    </recommendedName>
</protein>
<evidence type="ECO:0000313" key="5">
    <source>
        <dbReference type="Proteomes" id="UP000245698"/>
    </source>
</evidence>
<sequence length="262" mass="27929">MAILLIAEHNNARLSHQTAKAFSAALQIGSDVHVLVAGKSAKGYVDAAAKLKGVSKMLLAGADELIEGLAESPTALVVSLADSYDTIIAPATSSGKNMVPRALLDVAQISKIIEVILPDTLKGPSYAGNAIAAAQSTDAKKVITVRTASYPSASQGNAAAVENISAAADPRLSFFIPKKLSETEPCRHEAPKVVSPSTRARRSNVRGRWLRPRRRPFRYHPPEDFLATGRDIESRVLARPSSCIWRGGTCSTGTKRSYSQLN</sequence>
<evidence type="ECO:0000259" key="3">
    <source>
        <dbReference type="SMART" id="SM00893"/>
    </source>
</evidence>
<dbReference type="SUPFAM" id="SSF52402">
    <property type="entry name" value="Adenine nucleotide alpha hydrolases-like"/>
    <property type="match status" value="1"/>
</dbReference>
<evidence type="ECO:0000313" key="4">
    <source>
        <dbReference type="EMBL" id="SJM31850.1"/>
    </source>
</evidence>
<dbReference type="RefSeq" id="WP_123149030.1">
    <property type="nucleotide sequence ID" value="NZ_FUIG01000029.1"/>
</dbReference>
<dbReference type="Proteomes" id="UP000245698">
    <property type="component" value="Unassembled WGS sequence"/>
</dbReference>
<dbReference type="PANTHER" id="PTHR43153">
    <property type="entry name" value="ELECTRON TRANSFER FLAVOPROTEIN ALPHA"/>
    <property type="match status" value="1"/>
</dbReference>
<gene>
    <name evidence="4" type="ORF">BQ8482_220021</name>
</gene>
<proteinExistence type="inferred from homology"/>
<dbReference type="CDD" id="cd01715">
    <property type="entry name" value="ETF_alpha"/>
    <property type="match status" value="1"/>
</dbReference>
<dbReference type="AlphaFoldDB" id="A0A2P9AL23"/>
<dbReference type="EMBL" id="FUIG01000029">
    <property type="protein sequence ID" value="SJM31850.1"/>
    <property type="molecule type" value="Genomic_DNA"/>
</dbReference>
<organism evidence="4 5">
    <name type="scientific">Mesorhizobium delmotii</name>
    <dbReference type="NCBI Taxonomy" id="1631247"/>
    <lineage>
        <taxon>Bacteria</taxon>
        <taxon>Pseudomonadati</taxon>
        <taxon>Pseudomonadota</taxon>
        <taxon>Alphaproteobacteria</taxon>
        <taxon>Hyphomicrobiales</taxon>
        <taxon>Phyllobacteriaceae</taxon>
        <taxon>Mesorhizobium</taxon>
    </lineage>
</organism>
<name>A0A2P9AL23_9HYPH</name>
<reference evidence="5" key="1">
    <citation type="submission" date="2016-12" db="EMBL/GenBank/DDBJ databases">
        <authorList>
            <person name="Brunel B."/>
        </authorList>
    </citation>
    <scope>NUCLEOTIDE SEQUENCE [LARGE SCALE GENOMIC DNA]</scope>
</reference>
<dbReference type="InterPro" id="IPR001308">
    <property type="entry name" value="ETF_a/FixB"/>
</dbReference>
<evidence type="ECO:0000256" key="1">
    <source>
        <dbReference type="ARBA" id="ARBA00005817"/>
    </source>
</evidence>
<feature type="domain" description="Electron transfer flavoprotein alpha/beta-subunit N-terminal" evidence="3">
    <location>
        <begin position="3"/>
        <end position="179"/>
    </location>
</feature>
<keyword evidence="2" id="KW-0249">Electron transport</keyword>
<dbReference type="GO" id="GO:0033539">
    <property type="term" value="P:fatty acid beta-oxidation using acyl-CoA dehydrogenase"/>
    <property type="evidence" value="ECO:0007669"/>
    <property type="project" value="TreeGrafter"/>
</dbReference>
<dbReference type="InterPro" id="IPR014730">
    <property type="entry name" value="ETF_a/b_N"/>
</dbReference>
<keyword evidence="2" id="KW-0813">Transport</keyword>
<dbReference type="SMART" id="SM00893">
    <property type="entry name" value="ETF"/>
    <property type="match status" value="1"/>
</dbReference>
<dbReference type="Pfam" id="PF01012">
    <property type="entry name" value="ETF"/>
    <property type="match status" value="1"/>
</dbReference>
<accession>A0A2P9AL23</accession>
<dbReference type="PANTHER" id="PTHR43153:SF1">
    <property type="entry name" value="ELECTRON TRANSFER FLAVOPROTEIN SUBUNIT ALPHA, MITOCHONDRIAL"/>
    <property type="match status" value="1"/>
</dbReference>
<dbReference type="InterPro" id="IPR014729">
    <property type="entry name" value="Rossmann-like_a/b/a_fold"/>
</dbReference>